<dbReference type="EMBL" id="JACHVY010000001">
    <property type="protein sequence ID" value="MBB2900353.1"/>
    <property type="molecule type" value="Genomic_DNA"/>
</dbReference>
<dbReference type="InterPro" id="IPR006311">
    <property type="entry name" value="TAT_signal"/>
</dbReference>
<dbReference type="AlphaFoldDB" id="A0A7W4TK29"/>
<protein>
    <submittedName>
        <fullName evidence="1">Multiple sugar transport system substrate-binding protein</fullName>
    </submittedName>
</protein>
<reference evidence="1 2" key="2">
    <citation type="submission" date="2020-08" db="EMBL/GenBank/DDBJ databases">
        <authorList>
            <person name="Partida-Martinez L."/>
            <person name="Huntemann M."/>
            <person name="Clum A."/>
            <person name="Wang J."/>
            <person name="Palaniappan K."/>
            <person name="Ritter S."/>
            <person name="Chen I.-M."/>
            <person name="Stamatis D."/>
            <person name="Reddy T."/>
            <person name="O'Malley R."/>
            <person name="Daum C."/>
            <person name="Shapiro N."/>
            <person name="Ivanova N."/>
            <person name="Kyrpides N."/>
            <person name="Woyke T."/>
        </authorList>
    </citation>
    <scope>NUCLEOTIDE SEQUENCE [LARGE SCALE GENOMIC DNA]</scope>
    <source>
        <strain evidence="1 2">AS2.23</strain>
    </source>
</reference>
<dbReference type="Pfam" id="PF01547">
    <property type="entry name" value="SBP_bac_1"/>
    <property type="match status" value="1"/>
</dbReference>
<dbReference type="Proteomes" id="UP000533269">
    <property type="component" value="Unassembled WGS sequence"/>
</dbReference>
<organism evidence="1 2">
    <name type="scientific">Kineococcus radiotolerans</name>
    <dbReference type="NCBI Taxonomy" id="131568"/>
    <lineage>
        <taxon>Bacteria</taxon>
        <taxon>Bacillati</taxon>
        <taxon>Actinomycetota</taxon>
        <taxon>Actinomycetes</taxon>
        <taxon>Kineosporiales</taxon>
        <taxon>Kineosporiaceae</taxon>
        <taxon>Kineococcus</taxon>
    </lineage>
</organism>
<dbReference type="InterPro" id="IPR050490">
    <property type="entry name" value="Bact_solute-bd_prot1"/>
</dbReference>
<dbReference type="SUPFAM" id="SSF53850">
    <property type="entry name" value="Periplasmic binding protein-like II"/>
    <property type="match status" value="1"/>
</dbReference>
<comment type="caution">
    <text evidence="1">The sequence shown here is derived from an EMBL/GenBank/DDBJ whole genome shotgun (WGS) entry which is preliminary data.</text>
</comment>
<sequence>MNSHPPTPRARGALSRRNLLRGGLAAGGLGAVAATSGCGSPLAAGLAGTQLNPGTVTFWNLFGGGDGARLQLMLDEYRRQQGSTKSLQAATFAWGNPYYTKVSLATLGNKPPDVAVAHLTRASNLAAAGLLAPITDDVLALAGLASSDFNERAWEASKFEGQAYAIPLDTHPWVLFFNADVCQAAGLLGPDGELAPIEGLEAWEAALTAGKEASGGFGATTATVADDSNNWRFFNTVYSQREGNTPLIDDEGLSVTMNDELAVDTLATMRSWVEKGLMPATVDTPGAETLMFTGKSAFFMNGEWEVTTAQSIEGLNFGMTAFPTLFDRPAAHADSHAFVLPRMERDDAQLERAMGFVKSLLDQGMTWAEGGHIPTYLPTFESSEYQQLEPMSNYADAASYASYDPPAWYSGSGSNFETVTGATIGLVQQGLTKPQDAVAGIRAALENYAKTANPL</sequence>
<evidence type="ECO:0000313" key="2">
    <source>
        <dbReference type="Proteomes" id="UP000533269"/>
    </source>
</evidence>
<keyword evidence="1" id="KW-0813">Transport</keyword>
<name>A0A7W4TK29_KINRA</name>
<keyword evidence="1" id="KW-0762">Sugar transport</keyword>
<dbReference type="InterPro" id="IPR006059">
    <property type="entry name" value="SBP"/>
</dbReference>
<accession>A0A7W4TK29</accession>
<gene>
    <name evidence="1" type="ORF">FHR75_001141</name>
</gene>
<dbReference type="Gene3D" id="3.40.190.10">
    <property type="entry name" value="Periplasmic binding protein-like II"/>
    <property type="match status" value="1"/>
</dbReference>
<dbReference type="PROSITE" id="PS51318">
    <property type="entry name" value="TAT"/>
    <property type="match status" value="1"/>
</dbReference>
<proteinExistence type="predicted"/>
<dbReference type="RefSeq" id="WP_183390639.1">
    <property type="nucleotide sequence ID" value="NZ_JACHVY010000001.1"/>
</dbReference>
<dbReference type="PANTHER" id="PTHR43649">
    <property type="entry name" value="ARABINOSE-BINDING PROTEIN-RELATED"/>
    <property type="match status" value="1"/>
</dbReference>
<reference evidence="1 2" key="1">
    <citation type="submission" date="2020-08" db="EMBL/GenBank/DDBJ databases">
        <title>The Agave Microbiome: Exploring the role of microbial communities in plant adaptations to desert environments.</title>
        <authorList>
            <person name="Partida-Martinez L.P."/>
        </authorList>
    </citation>
    <scope>NUCLEOTIDE SEQUENCE [LARGE SCALE GENOMIC DNA]</scope>
    <source>
        <strain evidence="1 2">AS2.23</strain>
    </source>
</reference>
<dbReference type="PANTHER" id="PTHR43649:SF14">
    <property type="entry name" value="BLR3389 PROTEIN"/>
    <property type="match status" value="1"/>
</dbReference>
<evidence type="ECO:0000313" key="1">
    <source>
        <dbReference type="EMBL" id="MBB2900353.1"/>
    </source>
</evidence>